<protein>
    <submittedName>
        <fullName evidence="2">RCG58444</fullName>
    </submittedName>
</protein>
<reference evidence="3" key="1">
    <citation type="submission" date="2005-09" db="EMBL/GenBank/DDBJ databases">
        <authorList>
            <person name="Mural R.J."/>
            <person name="Li P.W."/>
            <person name="Adams M.D."/>
            <person name="Amanatides P.G."/>
            <person name="Baden-Tillson H."/>
            <person name="Barnstead M."/>
            <person name="Chin S.H."/>
            <person name="Dew I."/>
            <person name="Evans C.A."/>
            <person name="Ferriera S."/>
            <person name="Flanigan M."/>
            <person name="Fosler C."/>
            <person name="Glodek A."/>
            <person name="Gu Z."/>
            <person name="Holt R.A."/>
            <person name="Jennings D."/>
            <person name="Kraft C.L."/>
            <person name="Lu F."/>
            <person name="Nguyen T."/>
            <person name="Nusskern D.R."/>
            <person name="Pfannkoch C.M."/>
            <person name="Sitter C."/>
            <person name="Sutton G.G."/>
            <person name="Venter J.C."/>
            <person name="Wang Z."/>
            <person name="Woodage T."/>
            <person name="Zheng X.H."/>
            <person name="Zhong F."/>
        </authorList>
    </citation>
    <scope>NUCLEOTIDE SEQUENCE [LARGE SCALE GENOMIC DNA]</scope>
    <source>
        <strain>BN</strain>
        <strain evidence="3">Sprague-Dawley</strain>
    </source>
</reference>
<accession>A6J554</accession>
<organism evidence="2 3">
    <name type="scientific">Rattus norvegicus</name>
    <name type="common">Rat</name>
    <dbReference type="NCBI Taxonomy" id="10116"/>
    <lineage>
        <taxon>Eukaryota</taxon>
        <taxon>Metazoa</taxon>
        <taxon>Chordata</taxon>
        <taxon>Craniata</taxon>
        <taxon>Vertebrata</taxon>
        <taxon>Euteleostomi</taxon>
        <taxon>Mammalia</taxon>
        <taxon>Eutheria</taxon>
        <taxon>Euarchontoglires</taxon>
        <taxon>Glires</taxon>
        <taxon>Rodentia</taxon>
        <taxon>Myomorpha</taxon>
        <taxon>Muroidea</taxon>
        <taxon>Muridae</taxon>
        <taxon>Murinae</taxon>
        <taxon>Rattus</taxon>
    </lineage>
</organism>
<proteinExistence type="predicted"/>
<dbReference type="AlphaFoldDB" id="A6J554"/>
<evidence type="ECO:0000313" key="2">
    <source>
        <dbReference type="EMBL" id="EDL95727.1"/>
    </source>
</evidence>
<name>A6J554_RAT</name>
<evidence type="ECO:0000256" key="1">
    <source>
        <dbReference type="SAM" id="MobiDB-lite"/>
    </source>
</evidence>
<evidence type="ECO:0000313" key="3">
    <source>
        <dbReference type="Proteomes" id="UP000234681"/>
    </source>
</evidence>
<dbReference type="EMBL" id="CH473975">
    <property type="protein sequence ID" value="EDL95727.1"/>
    <property type="molecule type" value="Genomic_DNA"/>
</dbReference>
<feature type="region of interest" description="Disordered" evidence="1">
    <location>
        <begin position="25"/>
        <end position="57"/>
    </location>
</feature>
<gene>
    <name evidence="2" type="ORF">rCG_58444</name>
</gene>
<dbReference type="Proteomes" id="UP000234681">
    <property type="component" value="Chromosome 8"/>
</dbReference>
<sequence>MILTGSSSLRLGKESKPAEIQMLRLSRTTSVDPIPAQRPGINPLEEAPTPGPCIRPEDLPAAFWTQEAPYPSSMRIQRP</sequence>